<evidence type="ECO:0000313" key="11">
    <source>
        <dbReference type="Proteomes" id="UP000289152"/>
    </source>
</evidence>
<gene>
    <name evidence="10" type="ORF">M231_03257</name>
</gene>
<dbReference type="Proteomes" id="UP000289152">
    <property type="component" value="Unassembled WGS sequence"/>
</dbReference>
<dbReference type="PROSITE" id="PS00678">
    <property type="entry name" value="WD_REPEATS_1"/>
    <property type="match status" value="1"/>
</dbReference>
<name>A0A4Q1BNI9_TREME</name>
<comment type="function">
    <text evidence="8">DNA-binding protein that binds to both single- and double-stranded DNA. Binds preferentially to UV-damaged DNA. May be involved in DNA-metabolic processes.</text>
</comment>
<proteinExistence type="inferred from homology"/>
<keyword evidence="6 8" id="KW-0238">DNA-binding</keyword>
<reference evidence="10 11" key="1">
    <citation type="submission" date="2016-06" db="EMBL/GenBank/DDBJ databases">
        <title>Evolution of pathogenesis and genome organization in the Tremellales.</title>
        <authorList>
            <person name="Cuomo C."/>
            <person name="Litvintseva A."/>
            <person name="Heitman J."/>
            <person name="Chen Y."/>
            <person name="Sun S."/>
            <person name="Springer D."/>
            <person name="Dromer F."/>
            <person name="Young S."/>
            <person name="Zeng Q."/>
            <person name="Chapman S."/>
            <person name="Gujja S."/>
            <person name="Saif S."/>
            <person name="Birren B."/>
        </authorList>
    </citation>
    <scope>NUCLEOTIDE SEQUENCE [LARGE SCALE GENOMIC DNA]</scope>
    <source>
        <strain evidence="10 11">ATCC 28783</strain>
    </source>
</reference>
<feature type="compositionally biased region" description="Basic and acidic residues" evidence="9">
    <location>
        <begin position="411"/>
        <end position="420"/>
    </location>
</feature>
<evidence type="ECO:0000313" key="10">
    <source>
        <dbReference type="EMBL" id="RXK39424.1"/>
    </source>
</evidence>
<feature type="repeat" description="WD" evidence="7">
    <location>
        <begin position="495"/>
        <end position="536"/>
    </location>
</feature>
<feature type="compositionally biased region" description="Acidic residues" evidence="9">
    <location>
        <begin position="221"/>
        <end position="237"/>
    </location>
</feature>
<evidence type="ECO:0000256" key="1">
    <source>
        <dbReference type="ARBA" id="ARBA00005434"/>
    </source>
</evidence>
<comment type="similarity">
    <text evidence="1 8">Belongs to the WD repeat DDB2/WDR76 family.</text>
</comment>
<evidence type="ECO:0000256" key="6">
    <source>
        <dbReference type="ARBA" id="ARBA00023125"/>
    </source>
</evidence>
<feature type="region of interest" description="Disordered" evidence="9">
    <location>
        <begin position="406"/>
        <end position="452"/>
    </location>
</feature>
<dbReference type="InterPro" id="IPR050853">
    <property type="entry name" value="WD_repeat_DNA-damage-binding"/>
</dbReference>
<dbReference type="PANTHER" id="PTHR14773">
    <property type="entry name" value="WD REPEAT-CONTAINING PROTEIN 76"/>
    <property type="match status" value="1"/>
</dbReference>
<feature type="compositionally biased region" description="Basic and acidic residues" evidence="9">
    <location>
        <begin position="430"/>
        <end position="451"/>
    </location>
</feature>
<dbReference type="GO" id="GO:0003677">
    <property type="term" value="F:DNA binding"/>
    <property type="evidence" value="ECO:0007669"/>
    <property type="project" value="UniProtKB-UniRule"/>
</dbReference>
<dbReference type="SUPFAM" id="SSF50978">
    <property type="entry name" value="WD40 repeat-like"/>
    <property type="match status" value="1"/>
</dbReference>
<dbReference type="PROSITE" id="PS50082">
    <property type="entry name" value="WD_REPEATS_2"/>
    <property type="match status" value="1"/>
</dbReference>
<dbReference type="GO" id="GO:0005634">
    <property type="term" value="C:nucleus"/>
    <property type="evidence" value="ECO:0007669"/>
    <property type="project" value="TreeGrafter"/>
</dbReference>
<evidence type="ECO:0000256" key="7">
    <source>
        <dbReference type="PROSITE-ProRule" id="PRU00221"/>
    </source>
</evidence>
<dbReference type="InterPro" id="IPR036322">
    <property type="entry name" value="WD40_repeat_dom_sf"/>
</dbReference>
<keyword evidence="5 8" id="KW-0227">DNA damage</keyword>
<keyword evidence="11" id="KW-1185">Reference proteome</keyword>
<accession>A0A4Q1BNI9</accession>
<dbReference type="Pfam" id="PF00400">
    <property type="entry name" value="WD40"/>
    <property type="match status" value="1"/>
</dbReference>
<evidence type="ECO:0000256" key="9">
    <source>
        <dbReference type="SAM" id="MobiDB-lite"/>
    </source>
</evidence>
<sequence>MSDFEDDNDYEAERLRTIASNRALLDSLGFDTNGSSRLNLAKPSASKSNTPASKKRKAPPVIRDNEPRRRSGRLAGLEVEGEELRVKLEEEEKGRQALRVVERKTRDQMMKLSEMVEDAEEGEKEDLERYLTAIGNLPDPRPLPDLKSTPSETYTDKDTLPTEIQRLKAQFKNMELKANAKVTQERVYSMVVHPEKTKTLVFVGDKHGMVGIWDALGPNEETPENDDNTSEAKEEESEGRIWHVQAHARNSIPCMKIDPVDGSGLFTSSYDCTLRHLDLRTLTSRELFALPNEDTLITHFDLTPSGQEAWLVDKDGGISHCDFREGGKRRRWIVQDLGRSAKLGGVSVNPLMPHLILTAGNDQHLRIWDTRHFLSNPQPLNISIPPPPPTAPLSPKVKPAPYPPTHITQEPTKRTLRNGDVKPTVSAGQDDVKTKVPDEEDTKPTLSDDRNISTPIQDVKTLRSRINTYPTNVTSFESISSYLSTTKGKGLLRANYQHGKSCSAAYWDPWGRRILSTSYDDKLRIWSLNPQSLLLDQPLPSTHFQPIKSYPHNCQTGRWLTILRAQWSLNMDFIPHFTVGNMKRSLDVITATGEKIVSLWADP</sequence>
<feature type="region of interest" description="Disordered" evidence="9">
    <location>
        <begin position="215"/>
        <end position="237"/>
    </location>
</feature>
<dbReference type="InterPro" id="IPR001680">
    <property type="entry name" value="WD40_rpt"/>
</dbReference>
<evidence type="ECO:0000256" key="8">
    <source>
        <dbReference type="RuleBase" id="RU365004"/>
    </source>
</evidence>
<dbReference type="InterPro" id="IPR019775">
    <property type="entry name" value="WD40_repeat_CS"/>
</dbReference>
<dbReference type="Gene3D" id="2.130.10.10">
    <property type="entry name" value="YVTN repeat-like/Quinoprotein amine dehydrogenase"/>
    <property type="match status" value="2"/>
</dbReference>
<dbReference type="PANTHER" id="PTHR14773:SF0">
    <property type="entry name" value="WD REPEAT-CONTAINING PROTEIN 76"/>
    <property type="match status" value="1"/>
</dbReference>
<evidence type="ECO:0000256" key="4">
    <source>
        <dbReference type="ARBA" id="ARBA00022737"/>
    </source>
</evidence>
<dbReference type="InParanoid" id="A0A4Q1BNI9"/>
<dbReference type="OrthoDB" id="9890280at2759"/>
<evidence type="ECO:0000256" key="3">
    <source>
        <dbReference type="ARBA" id="ARBA00022574"/>
    </source>
</evidence>
<dbReference type="VEuPathDB" id="FungiDB:TREMEDRAFT_71264"/>
<evidence type="ECO:0000256" key="2">
    <source>
        <dbReference type="ARBA" id="ARBA00021132"/>
    </source>
</evidence>
<evidence type="ECO:0000256" key="5">
    <source>
        <dbReference type="ARBA" id="ARBA00022763"/>
    </source>
</evidence>
<dbReference type="GO" id="GO:2000001">
    <property type="term" value="P:regulation of DNA damage checkpoint"/>
    <property type="evidence" value="ECO:0007669"/>
    <property type="project" value="TreeGrafter"/>
</dbReference>
<dbReference type="GO" id="GO:0006974">
    <property type="term" value="P:DNA damage response"/>
    <property type="evidence" value="ECO:0007669"/>
    <property type="project" value="UniProtKB-KW"/>
</dbReference>
<dbReference type="SMART" id="SM00320">
    <property type="entry name" value="WD40"/>
    <property type="match status" value="4"/>
</dbReference>
<comment type="caution">
    <text evidence="10">The sequence shown here is derived from an EMBL/GenBank/DDBJ whole genome shotgun (WGS) entry which is preliminary data.</text>
</comment>
<protein>
    <recommendedName>
        <fullName evidence="2 8">DNA damage-binding protein CMR1</fullName>
    </recommendedName>
</protein>
<dbReference type="EMBL" id="SDIL01000031">
    <property type="protein sequence ID" value="RXK39424.1"/>
    <property type="molecule type" value="Genomic_DNA"/>
</dbReference>
<dbReference type="AlphaFoldDB" id="A0A4Q1BNI9"/>
<organism evidence="10 11">
    <name type="scientific">Tremella mesenterica</name>
    <name type="common">Jelly fungus</name>
    <dbReference type="NCBI Taxonomy" id="5217"/>
    <lineage>
        <taxon>Eukaryota</taxon>
        <taxon>Fungi</taxon>
        <taxon>Dikarya</taxon>
        <taxon>Basidiomycota</taxon>
        <taxon>Agaricomycotina</taxon>
        <taxon>Tremellomycetes</taxon>
        <taxon>Tremellales</taxon>
        <taxon>Tremellaceae</taxon>
        <taxon>Tremella</taxon>
    </lineage>
</organism>
<feature type="region of interest" description="Disordered" evidence="9">
    <location>
        <begin position="29"/>
        <end position="75"/>
    </location>
</feature>
<feature type="region of interest" description="Disordered" evidence="9">
    <location>
        <begin position="134"/>
        <end position="156"/>
    </location>
</feature>
<keyword evidence="4" id="KW-0677">Repeat</keyword>
<dbReference type="InterPro" id="IPR015943">
    <property type="entry name" value="WD40/YVTN_repeat-like_dom_sf"/>
</dbReference>
<dbReference type="STRING" id="5217.A0A4Q1BNI9"/>
<keyword evidence="3 7" id="KW-0853">WD repeat</keyword>